<protein>
    <submittedName>
        <fullName evidence="1">Uncharacterized protein</fullName>
    </submittedName>
</protein>
<dbReference type="KEGG" id="vg:65071735"/>
<dbReference type="EMBL" id="MF140434">
    <property type="protein sequence ID" value="ASR84114.1"/>
    <property type="molecule type" value="Genomic_DNA"/>
</dbReference>
<gene>
    <name evidence="1" type="primary">21</name>
    <name evidence="1" type="ORF">SEA_WHEELBITE_21</name>
</gene>
<evidence type="ECO:0000313" key="1">
    <source>
        <dbReference type="EMBL" id="ASR84114.1"/>
    </source>
</evidence>
<organism evidence="1 2">
    <name type="scientific">Arthrobacter phage Wheelbite</name>
    <dbReference type="NCBI Taxonomy" id="2015873"/>
    <lineage>
        <taxon>Viruses</taxon>
        <taxon>Duplodnaviria</taxon>
        <taxon>Heunggongvirae</taxon>
        <taxon>Uroviricota</taxon>
        <taxon>Caudoviricetes</taxon>
        <taxon>Laroyevirus</taxon>
        <taxon>Laroyevirus wheelbite</taxon>
    </lineage>
</organism>
<dbReference type="RefSeq" id="YP_010082729.1">
    <property type="nucleotide sequence ID" value="NC_055034.1"/>
</dbReference>
<sequence>MASNHVCQECWTVPVEYRGGYCDNCREAYWVDGGWGGSDDGVWGPAAGDPWCAKCANRKVYFKGDWCDDCLPPLRGSSGRGYSHHGSRLPSTWTIPKAKPIRVPNWEDEVTFIPAARGAARGKVTT</sequence>
<evidence type="ECO:0000313" key="2">
    <source>
        <dbReference type="Proteomes" id="UP000225544"/>
    </source>
</evidence>
<keyword evidence="2" id="KW-1185">Reference proteome</keyword>
<reference evidence="2" key="1">
    <citation type="submission" date="2017-05" db="EMBL/GenBank/DDBJ databases">
        <authorList>
            <person name="Aguayo I.A."/>
            <person name="Haubrich L.A."/>
            <person name="Lawand A."/>
            <person name="Nayek S."/>
            <person name="Syed N."/>
            <person name="Wagner P.E."/>
            <person name="Donegan-Quick R."/>
            <person name="Kim T."/>
            <person name="Visi D.K."/>
            <person name="Allen M.S."/>
            <person name="Hughes L.E."/>
            <person name="Stoner T.H."/>
            <person name="Garlena R.A."/>
            <person name="Russell D.A."/>
            <person name="Pope W.H."/>
            <person name="Jacobs-Sera D."/>
            <person name="Hatfull G.F."/>
        </authorList>
    </citation>
    <scope>NUCLEOTIDE SEQUENCE [LARGE SCALE GENOMIC DNA]</scope>
</reference>
<accession>A0A222ZHA9</accession>
<name>A0A222ZHA9_9CAUD</name>
<dbReference type="Proteomes" id="UP000225544">
    <property type="component" value="Segment"/>
</dbReference>
<dbReference type="GeneID" id="65071735"/>
<proteinExistence type="predicted"/>